<feature type="region of interest" description="Disordered" evidence="1">
    <location>
        <begin position="124"/>
        <end position="170"/>
    </location>
</feature>
<evidence type="ECO:0000313" key="3">
    <source>
        <dbReference type="EMBL" id="CAL5219357.1"/>
    </source>
</evidence>
<dbReference type="EMBL" id="CAXHTA020000002">
    <property type="protein sequence ID" value="CAL5219357.1"/>
    <property type="molecule type" value="Genomic_DNA"/>
</dbReference>
<keyword evidence="4" id="KW-1185">Reference proteome</keyword>
<evidence type="ECO:0000256" key="1">
    <source>
        <dbReference type="SAM" id="MobiDB-lite"/>
    </source>
</evidence>
<protein>
    <submittedName>
        <fullName evidence="3">G1175 protein</fullName>
    </submittedName>
</protein>
<organism evidence="3 4">
    <name type="scientific">Coccomyxa viridis</name>
    <dbReference type="NCBI Taxonomy" id="1274662"/>
    <lineage>
        <taxon>Eukaryota</taxon>
        <taxon>Viridiplantae</taxon>
        <taxon>Chlorophyta</taxon>
        <taxon>core chlorophytes</taxon>
        <taxon>Trebouxiophyceae</taxon>
        <taxon>Trebouxiophyceae incertae sedis</taxon>
        <taxon>Coccomyxaceae</taxon>
        <taxon>Coccomyxa</taxon>
    </lineage>
</organism>
<name>A0ABP1FP88_9CHLO</name>
<keyword evidence="2" id="KW-0472">Membrane</keyword>
<keyword evidence="2" id="KW-1133">Transmembrane helix</keyword>
<evidence type="ECO:0000313" key="4">
    <source>
        <dbReference type="Proteomes" id="UP001497392"/>
    </source>
</evidence>
<feature type="transmembrane region" description="Helical" evidence="2">
    <location>
        <begin position="182"/>
        <end position="201"/>
    </location>
</feature>
<dbReference type="Proteomes" id="UP001497392">
    <property type="component" value="Unassembled WGS sequence"/>
</dbReference>
<gene>
    <name evidence="3" type="primary">g1175</name>
    <name evidence="3" type="ORF">VP750_LOCUS1016</name>
</gene>
<evidence type="ECO:0000256" key="2">
    <source>
        <dbReference type="SAM" id="Phobius"/>
    </source>
</evidence>
<sequence length="227" mass="23744">MKYWLSRTLRRPASAVQCLSSETFKRATEAETMLGVANAQLGTAILGLGAAQGMLMSSTLNTLASAQQEHRKRMPAQSSSLPIAISRAVSPSIEASAAAVSGNAGSPPRSSSFVHTRRVLAPSHCLSRTGRRRRPGSGGGPEDDDISDGGSGGADGGGGDDYNDGSWYGDDDSDARGSSGLIWLWQAFSVCVFLQAVHYLATGAKTRDMAQTSALASLTQSLYTQKT</sequence>
<accession>A0ABP1FP88</accession>
<comment type="caution">
    <text evidence="3">The sequence shown here is derived from an EMBL/GenBank/DDBJ whole genome shotgun (WGS) entry which is preliminary data.</text>
</comment>
<proteinExistence type="predicted"/>
<keyword evidence="2" id="KW-0812">Transmembrane</keyword>
<feature type="compositionally biased region" description="Gly residues" evidence="1">
    <location>
        <begin position="149"/>
        <end position="160"/>
    </location>
</feature>
<reference evidence="3 4" key="1">
    <citation type="submission" date="2024-06" db="EMBL/GenBank/DDBJ databases">
        <authorList>
            <person name="Kraege A."/>
            <person name="Thomma B."/>
        </authorList>
    </citation>
    <scope>NUCLEOTIDE SEQUENCE [LARGE SCALE GENOMIC DNA]</scope>
</reference>